<dbReference type="SUPFAM" id="SSF57667">
    <property type="entry name" value="beta-beta-alpha zinc fingers"/>
    <property type="match status" value="3"/>
</dbReference>
<dbReference type="EMBL" id="JASJQH010006970">
    <property type="protein sequence ID" value="KAK9721725.1"/>
    <property type="molecule type" value="Genomic_DNA"/>
</dbReference>
<organism evidence="7 8">
    <name type="scientific">Basidiobolus ranarum</name>
    <dbReference type="NCBI Taxonomy" id="34480"/>
    <lineage>
        <taxon>Eukaryota</taxon>
        <taxon>Fungi</taxon>
        <taxon>Fungi incertae sedis</taxon>
        <taxon>Zoopagomycota</taxon>
        <taxon>Entomophthoromycotina</taxon>
        <taxon>Basidiobolomycetes</taxon>
        <taxon>Basidiobolales</taxon>
        <taxon>Basidiobolaceae</taxon>
        <taxon>Basidiobolus</taxon>
    </lineage>
</organism>
<keyword evidence="3 5" id="KW-0863">Zinc-finger</keyword>
<comment type="caution">
    <text evidence="7">The sequence shown here is derived from an EMBL/GenBank/DDBJ whole genome shotgun (WGS) entry which is preliminary data.</text>
</comment>
<keyword evidence="8" id="KW-1185">Reference proteome</keyword>
<evidence type="ECO:0000256" key="1">
    <source>
        <dbReference type="ARBA" id="ARBA00022723"/>
    </source>
</evidence>
<gene>
    <name evidence="7" type="ORF">K7432_003192</name>
</gene>
<dbReference type="Proteomes" id="UP001479436">
    <property type="component" value="Unassembled WGS sequence"/>
</dbReference>
<evidence type="ECO:0000256" key="4">
    <source>
        <dbReference type="ARBA" id="ARBA00022833"/>
    </source>
</evidence>
<dbReference type="Pfam" id="PF00096">
    <property type="entry name" value="zf-C2H2"/>
    <property type="match status" value="4"/>
</dbReference>
<feature type="domain" description="C2H2-type" evidence="6">
    <location>
        <begin position="121"/>
        <end position="150"/>
    </location>
</feature>
<dbReference type="PROSITE" id="PS50157">
    <property type="entry name" value="ZINC_FINGER_C2H2_2"/>
    <property type="match status" value="4"/>
</dbReference>
<keyword evidence="1" id="KW-0479">Metal-binding</keyword>
<evidence type="ECO:0000313" key="7">
    <source>
        <dbReference type="EMBL" id="KAK9721725.1"/>
    </source>
</evidence>
<dbReference type="PANTHER" id="PTHR14003">
    <property type="entry name" value="TRANSCRIPTIONAL REPRESSOR PROTEIN YY"/>
    <property type="match status" value="1"/>
</dbReference>
<reference evidence="7 8" key="1">
    <citation type="submission" date="2023-04" db="EMBL/GenBank/DDBJ databases">
        <title>Genome of Basidiobolus ranarum AG-B5.</title>
        <authorList>
            <person name="Stajich J.E."/>
            <person name="Carter-House D."/>
            <person name="Gryganskyi A."/>
        </authorList>
    </citation>
    <scope>NUCLEOTIDE SEQUENCE [LARGE SCALE GENOMIC DNA]</scope>
    <source>
        <strain evidence="7 8">AG-B5</strain>
    </source>
</reference>
<evidence type="ECO:0000313" key="8">
    <source>
        <dbReference type="Proteomes" id="UP001479436"/>
    </source>
</evidence>
<protein>
    <recommendedName>
        <fullName evidence="6">C2H2-type domain-containing protein</fullName>
    </recommendedName>
</protein>
<evidence type="ECO:0000259" key="6">
    <source>
        <dbReference type="PROSITE" id="PS50157"/>
    </source>
</evidence>
<dbReference type="PROSITE" id="PS00028">
    <property type="entry name" value="ZINC_FINGER_C2H2_1"/>
    <property type="match status" value="4"/>
</dbReference>
<feature type="domain" description="C2H2-type" evidence="6">
    <location>
        <begin position="33"/>
        <end position="62"/>
    </location>
</feature>
<dbReference type="Gene3D" id="3.30.160.60">
    <property type="entry name" value="Classic Zinc Finger"/>
    <property type="match status" value="4"/>
</dbReference>
<feature type="domain" description="C2H2-type" evidence="6">
    <location>
        <begin position="63"/>
        <end position="90"/>
    </location>
</feature>
<evidence type="ECO:0000256" key="3">
    <source>
        <dbReference type="ARBA" id="ARBA00022771"/>
    </source>
</evidence>
<evidence type="ECO:0000256" key="5">
    <source>
        <dbReference type="PROSITE-ProRule" id="PRU00042"/>
    </source>
</evidence>
<dbReference type="InterPro" id="IPR013087">
    <property type="entry name" value="Znf_C2H2_type"/>
</dbReference>
<feature type="domain" description="C2H2-type" evidence="6">
    <location>
        <begin position="91"/>
        <end position="120"/>
    </location>
</feature>
<name>A0ABR2W702_9FUNG</name>
<keyword evidence="4" id="KW-0862">Zinc</keyword>
<proteinExistence type="predicted"/>
<keyword evidence="2" id="KW-0677">Repeat</keyword>
<accession>A0ABR2W702</accession>
<dbReference type="SMART" id="SM00355">
    <property type="entry name" value="ZnF_C2H2"/>
    <property type="match status" value="4"/>
</dbReference>
<dbReference type="InterPro" id="IPR036236">
    <property type="entry name" value="Znf_C2H2_sf"/>
</dbReference>
<evidence type="ECO:0000256" key="2">
    <source>
        <dbReference type="ARBA" id="ARBA00022737"/>
    </source>
</evidence>
<dbReference type="PANTHER" id="PTHR14003:SF19">
    <property type="entry name" value="YY2 TRANSCRIPTION FACTOR"/>
    <property type="match status" value="1"/>
</dbReference>
<sequence length="179" mass="20987">MDLCFILNVDHNEPIQRLRDDSSESDMGSVGDIVCSWERCKKEFVRNSDMIRHLRTHTGERPYKCETCGKGFVQRSALRVHIRTHTGEKPHHCKYPGCGKMFSDSSSFARHRRTHTGERPYVCMHPHCGKSYTRRVALLKHQKKHCLDTTFSMNLMAEAQMYSQRYHKDLGLYNGYQKY</sequence>